<reference evidence="6 7" key="1">
    <citation type="submission" date="2020-08" db="EMBL/GenBank/DDBJ databases">
        <authorList>
            <person name="Mo P."/>
        </authorList>
    </citation>
    <scope>NUCLEOTIDE SEQUENCE [LARGE SCALE GENOMIC DNA]</scope>
    <source>
        <strain evidence="6 7">CGMCC 4.1532</strain>
    </source>
</reference>
<keyword evidence="3" id="KW-0804">Transcription</keyword>
<keyword evidence="7" id="KW-1185">Reference proteome</keyword>
<dbReference type="GO" id="GO:0000976">
    <property type="term" value="F:transcription cis-regulatory region binding"/>
    <property type="evidence" value="ECO:0007669"/>
    <property type="project" value="TreeGrafter"/>
</dbReference>
<organism evidence="6 7">
    <name type="scientific">Pseudonocardia petroleophila</name>
    <dbReference type="NCBI Taxonomy" id="37331"/>
    <lineage>
        <taxon>Bacteria</taxon>
        <taxon>Bacillati</taxon>
        <taxon>Actinomycetota</taxon>
        <taxon>Actinomycetes</taxon>
        <taxon>Pseudonocardiales</taxon>
        <taxon>Pseudonocardiaceae</taxon>
        <taxon>Pseudonocardia</taxon>
    </lineage>
</organism>
<evidence type="ECO:0000256" key="4">
    <source>
        <dbReference type="PROSITE-ProRule" id="PRU00335"/>
    </source>
</evidence>
<dbReference type="InterPro" id="IPR041485">
    <property type="entry name" value="TetR_C_36"/>
</dbReference>
<gene>
    <name evidence="6" type="ORF">H6H00_11055</name>
</gene>
<name>A0A7G7MRW6_9PSEU</name>
<dbReference type="EMBL" id="CP060131">
    <property type="protein sequence ID" value="QNG55527.1"/>
    <property type="molecule type" value="Genomic_DNA"/>
</dbReference>
<feature type="domain" description="HTH tetR-type" evidence="5">
    <location>
        <begin position="1"/>
        <end position="37"/>
    </location>
</feature>
<dbReference type="GO" id="GO:0003700">
    <property type="term" value="F:DNA-binding transcription factor activity"/>
    <property type="evidence" value="ECO:0007669"/>
    <property type="project" value="TreeGrafter"/>
</dbReference>
<evidence type="ECO:0000313" key="6">
    <source>
        <dbReference type="EMBL" id="QNG55527.1"/>
    </source>
</evidence>
<evidence type="ECO:0000256" key="2">
    <source>
        <dbReference type="ARBA" id="ARBA00023125"/>
    </source>
</evidence>
<keyword evidence="2 4" id="KW-0238">DNA-binding</keyword>
<evidence type="ECO:0000256" key="3">
    <source>
        <dbReference type="ARBA" id="ARBA00023163"/>
    </source>
</evidence>
<comment type="caution">
    <text evidence="4">Lacks conserved residue(s) required for the propagation of feature annotation.</text>
</comment>
<dbReference type="InterPro" id="IPR050109">
    <property type="entry name" value="HTH-type_TetR-like_transc_reg"/>
</dbReference>
<dbReference type="Proteomes" id="UP000515728">
    <property type="component" value="Chromosome"/>
</dbReference>
<dbReference type="KEGG" id="ppel:H6H00_11055"/>
<dbReference type="InterPro" id="IPR009057">
    <property type="entry name" value="Homeodomain-like_sf"/>
</dbReference>
<dbReference type="SUPFAM" id="SSF46689">
    <property type="entry name" value="Homeodomain-like"/>
    <property type="match status" value="1"/>
</dbReference>
<evidence type="ECO:0000259" key="5">
    <source>
        <dbReference type="PROSITE" id="PS50977"/>
    </source>
</evidence>
<dbReference type="PROSITE" id="PS50977">
    <property type="entry name" value="HTH_TETR_2"/>
    <property type="match status" value="1"/>
</dbReference>
<dbReference type="InterPro" id="IPR001647">
    <property type="entry name" value="HTH_TetR"/>
</dbReference>
<dbReference type="PANTHER" id="PTHR30055:SF234">
    <property type="entry name" value="HTH-TYPE TRANSCRIPTIONAL REGULATOR BETI"/>
    <property type="match status" value="1"/>
</dbReference>
<dbReference type="Gene3D" id="1.10.357.10">
    <property type="entry name" value="Tetracycline Repressor, domain 2"/>
    <property type="match status" value="1"/>
</dbReference>
<dbReference type="AlphaFoldDB" id="A0A7G7MRW6"/>
<sequence length="165" mass="18067">MQALAAELGVNRATLYRWVGSRELLLREVIWSLTERTLARSPDGTPLAETLTGFVRDVLAHPGMHRYLAEEGESALRLLTLRAGGYQQRLVALVRGRIEADTAAGRLHSPIPVDDLAYTVVRIVESYVYLEVITGEEPDGDRAGRVLQALLPARPGGPAQPTTSR</sequence>
<dbReference type="SUPFAM" id="SSF48498">
    <property type="entry name" value="Tetracyclin repressor-like, C-terminal domain"/>
    <property type="match status" value="1"/>
</dbReference>
<keyword evidence="1" id="KW-0805">Transcription regulation</keyword>
<dbReference type="InterPro" id="IPR036271">
    <property type="entry name" value="Tet_transcr_reg_TetR-rel_C_sf"/>
</dbReference>
<proteinExistence type="predicted"/>
<evidence type="ECO:0000313" key="7">
    <source>
        <dbReference type="Proteomes" id="UP000515728"/>
    </source>
</evidence>
<dbReference type="PANTHER" id="PTHR30055">
    <property type="entry name" value="HTH-TYPE TRANSCRIPTIONAL REGULATOR RUTR"/>
    <property type="match status" value="1"/>
</dbReference>
<accession>A0A7G7MRW6</accession>
<dbReference type="Pfam" id="PF18598">
    <property type="entry name" value="TetR_C_36"/>
    <property type="match status" value="1"/>
</dbReference>
<evidence type="ECO:0000256" key="1">
    <source>
        <dbReference type="ARBA" id="ARBA00023015"/>
    </source>
</evidence>
<protein>
    <submittedName>
        <fullName evidence="6">TetR/AcrR family transcriptional regulator</fullName>
    </submittedName>
</protein>